<dbReference type="Pfam" id="PF14372">
    <property type="entry name" value="hAT-like_RNase-H"/>
    <property type="match status" value="1"/>
</dbReference>
<feature type="domain" description="hAT-like transposase RNase-H fold" evidence="1">
    <location>
        <begin position="2"/>
        <end position="81"/>
    </location>
</feature>
<evidence type="ECO:0000313" key="3">
    <source>
        <dbReference type="Proteomes" id="UP001604336"/>
    </source>
</evidence>
<evidence type="ECO:0000313" key="2">
    <source>
        <dbReference type="EMBL" id="KAL2531617.1"/>
    </source>
</evidence>
<comment type="caution">
    <text evidence="2">The sequence shown here is derived from an EMBL/GenBank/DDBJ whole genome shotgun (WGS) entry which is preliminary data.</text>
</comment>
<dbReference type="EMBL" id="JBFOLK010000002">
    <property type="protein sequence ID" value="KAL2531617.1"/>
    <property type="molecule type" value="Genomic_DNA"/>
</dbReference>
<gene>
    <name evidence="2" type="ORF">Adt_04968</name>
</gene>
<dbReference type="InterPro" id="IPR025525">
    <property type="entry name" value="hAT-like_transposase_RNase-H"/>
</dbReference>
<organism evidence="2 3">
    <name type="scientific">Abeliophyllum distichum</name>
    <dbReference type="NCBI Taxonomy" id="126358"/>
    <lineage>
        <taxon>Eukaryota</taxon>
        <taxon>Viridiplantae</taxon>
        <taxon>Streptophyta</taxon>
        <taxon>Embryophyta</taxon>
        <taxon>Tracheophyta</taxon>
        <taxon>Spermatophyta</taxon>
        <taxon>Magnoliopsida</taxon>
        <taxon>eudicotyledons</taxon>
        <taxon>Gunneridae</taxon>
        <taxon>Pentapetalae</taxon>
        <taxon>asterids</taxon>
        <taxon>lamiids</taxon>
        <taxon>Lamiales</taxon>
        <taxon>Oleaceae</taxon>
        <taxon>Forsythieae</taxon>
        <taxon>Abeliophyllum</taxon>
    </lineage>
</organism>
<dbReference type="SUPFAM" id="SSF53098">
    <property type="entry name" value="Ribonuclease H-like"/>
    <property type="match status" value="1"/>
</dbReference>
<evidence type="ECO:0000259" key="1">
    <source>
        <dbReference type="Pfam" id="PF14372"/>
    </source>
</evidence>
<sequence length="173" mass="20009">MKLKENLNSEDKVIKDMVTRMEVKFDKCWSDCFVVLALGCVLNPRTKLKFLSFCYKRMYPHDYQEKIDRVKNALYILFSEYIKNGILNSIASHDMSHMTQSFPHGPMTRRGNGTSSLPSIYEEFEEEMSQETRNNDNSQLDTYLEAMIADVDGSVLDDTTFLDSNIIPDDDGY</sequence>
<accession>A0ABD1V2S9</accession>
<dbReference type="Proteomes" id="UP001604336">
    <property type="component" value="Unassembled WGS sequence"/>
</dbReference>
<dbReference type="PANTHER" id="PTHR23272">
    <property type="entry name" value="BED FINGER-RELATED"/>
    <property type="match status" value="1"/>
</dbReference>
<name>A0ABD1V2S9_9LAMI</name>
<keyword evidence="3" id="KW-1185">Reference proteome</keyword>
<dbReference type="AlphaFoldDB" id="A0ABD1V2S9"/>
<dbReference type="InterPro" id="IPR012337">
    <property type="entry name" value="RNaseH-like_sf"/>
</dbReference>
<proteinExistence type="predicted"/>
<dbReference type="PANTHER" id="PTHR23272:SF161">
    <property type="entry name" value="ZINC FINGER BED DOMAIN-CONTAINING PROTEIN RICESLEEPER 1-LIKE"/>
    <property type="match status" value="1"/>
</dbReference>
<reference evidence="3" key="1">
    <citation type="submission" date="2024-07" db="EMBL/GenBank/DDBJ databases">
        <title>Two chromosome-level genome assemblies of Korean endemic species Abeliophyllum distichum and Forsythia ovata (Oleaceae).</title>
        <authorList>
            <person name="Jang H."/>
        </authorList>
    </citation>
    <scope>NUCLEOTIDE SEQUENCE [LARGE SCALE GENOMIC DNA]</scope>
</reference>
<protein>
    <submittedName>
        <fullName evidence="2">HAT dimerization domain</fullName>
    </submittedName>
</protein>